<dbReference type="CDD" id="cd04301">
    <property type="entry name" value="NAT_SF"/>
    <property type="match status" value="1"/>
</dbReference>
<evidence type="ECO:0000313" key="3">
    <source>
        <dbReference type="Proteomes" id="UP000644727"/>
    </source>
</evidence>
<feature type="domain" description="N-acetyltransferase" evidence="1">
    <location>
        <begin position="18"/>
        <end position="115"/>
    </location>
</feature>
<name>A0ABR9W230_9MICO</name>
<dbReference type="InterPro" id="IPR031165">
    <property type="entry name" value="GNAT_YJDJ"/>
</dbReference>
<protein>
    <submittedName>
        <fullName evidence="2">N-acetyltransferase</fullName>
    </submittedName>
</protein>
<evidence type="ECO:0000259" key="1">
    <source>
        <dbReference type="PROSITE" id="PS51729"/>
    </source>
</evidence>
<dbReference type="Proteomes" id="UP000644727">
    <property type="component" value="Unassembled WGS sequence"/>
</dbReference>
<dbReference type="PROSITE" id="PS51729">
    <property type="entry name" value="GNAT_YJDJ"/>
    <property type="match status" value="1"/>
</dbReference>
<comment type="caution">
    <text evidence="2">The sequence shown here is derived from an EMBL/GenBank/DDBJ whole genome shotgun (WGS) entry which is preliminary data.</text>
</comment>
<dbReference type="PANTHER" id="PTHR31435:SF10">
    <property type="entry name" value="BSR4717 PROTEIN"/>
    <property type="match status" value="1"/>
</dbReference>
<dbReference type="Pfam" id="PF14542">
    <property type="entry name" value="Acetyltransf_CG"/>
    <property type="match status" value="1"/>
</dbReference>
<gene>
    <name evidence="2" type="ORF">IOE58_07405</name>
</gene>
<reference evidence="2 3" key="1">
    <citation type="submission" date="2020-10" db="EMBL/GenBank/DDBJ databases">
        <title>Draft genome and description of Brachybacterium epidermidis sp nov.</title>
        <authorList>
            <person name="Boxberger M."/>
            <person name="La Scola B."/>
        </authorList>
    </citation>
    <scope>NUCLEOTIDE SEQUENCE [LARGE SCALE GENOMIC DNA]</scope>
    <source>
        <strain evidence="2 3">Marseille-Q2903</strain>
    </source>
</reference>
<dbReference type="EMBL" id="JADEYR010000006">
    <property type="protein sequence ID" value="MBE9404020.1"/>
    <property type="molecule type" value="Genomic_DNA"/>
</dbReference>
<keyword evidence="3" id="KW-1185">Reference proteome</keyword>
<dbReference type="SUPFAM" id="SSF55729">
    <property type="entry name" value="Acyl-CoA N-acyltransferases (Nat)"/>
    <property type="match status" value="1"/>
</dbReference>
<dbReference type="InterPro" id="IPR045057">
    <property type="entry name" value="Gcn5-rel_NAT"/>
</dbReference>
<evidence type="ECO:0000313" key="2">
    <source>
        <dbReference type="EMBL" id="MBE9404020.1"/>
    </source>
</evidence>
<dbReference type="PANTHER" id="PTHR31435">
    <property type="entry name" value="PROTEIN NATD1"/>
    <property type="match status" value="1"/>
</dbReference>
<organism evidence="2 3">
    <name type="scientific">Brachybacterium epidermidis</name>
    <dbReference type="NCBI Taxonomy" id="2781983"/>
    <lineage>
        <taxon>Bacteria</taxon>
        <taxon>Bacillati</taxon>
        <taxon>Actinomycetota</taxon>
        <taxon>Actinomycetes</taxon>
        <taxon>Micrococcales</taxon>
        <taxon>Dermabacteraceae</taxon>
        <taxon>Brachybacterium</taxon>
    </lineage>
</organism>
<accession>A0ABR9W230</accession>
<dbReference type="RefSeq" id="WP_193865774.1">
    <property type="nucleotide sequence ID" value="NZ_JADEYR010000006.1"/>
</dbReference>
<dbReference type="InterPro" id="IPR016181">
    <property type="entry name" value="Acyl_CoA_acyltransferase"/>
</dbReference>
<sequence length="132" mass="13974">MEHSSGGPSADGQGVRLVHEAGRERYEALDGDEVVAVLYYADEPAPGDAGAQAPAIVRDLRSTVVAPERNGEGLGSALVRHVLDEARAHGLAVRPTCWFVDGWIQRHPQYGDLLEPGAQAAQPSQADGGPER</sequence>
<proteinExistence type="predicted"/>
<dbReference type="Gene3D" id="3.40.630.30">
    <property type="match status" value="1"/>
</dbReference>